<name>A0A853CHV2_9ACTN</name>
<keyword evidence="2" id="KW-1185">Reference proteome</keyword>
<proteinExistence type="predicted"/>
<dbReference type="EMBL" id="JACBZT010000001">
    <property type="protein sequence ID" value="NYJ05848.1"/>
    <property type="molecule type" value="Genomic_DNA"/>
</dbReference>
<dbReference type="AlphaFoldDB" id="A0A853CHV2"/>
<dbReference type="GO" id="GO:0005975">
    <property type="term" value="P:carbohydrate metabolic process"/>
    <property type="evidence" value="ECO:0007669"/>
    <property type="project" value="InterPro"/>
</dbReference>
<protein>
    <recommendedName>
        <fullName evidence="3">Polysaccharide deacetylase</fullName>
    </recommendedName>
</protein>
<evidence type="ECO:0008006" key="3">
    <source>
        <dbReference type="Google" id="ProtNLM"/>
    </source>
</evidence>
<comment type="caution">
    <text evidence="1">The sequence shown here is derived from an EMBL/GenBank/DDBJ whole genome shotgun (WGS) entry which is preliminary data.</text>
</comment>
<dbReference type="InterPro" id="IPR011330">
    <property type="entry name" value="Glyco_hydro/deAcase_b/a-brl"/>
</dbReference>
<reference evidence="1 2" key="1">
    <citation type="submission" date="2020-07" db="EMBL/GenBank/DDBJ databases">
        <title>Sequencing the genomes of 1000 actinobacteria strains.</title>
        <authorList>
            <person name="Klenk H.-P."/>
        </authorList>
    </citation>
    <scope>NUCLEOTIDE SEQUENCE [LARGE SCALE GENOMIC DNA]</scope>
    <source>
        <strain evidence="1 2">DSM 104001</strain>
    </source>
</reference>
<dbReference type="Proteomes" id="UP000541969">
    <property type="component" value="Unassembled WGS sequence"/>
</dbReference>
<dbReference type="RefSeq" id="WP_179716544.1">
    <property type="nucleotide sequence ID" value="NZ_JACBZT010000001.1"/>
</dbReference>
<accession>A0A853CHV2</accession>
<gene>
    <name evidence="1" type="ORF">GGQ55_002126</name>
</gene>
<evidence type="ECO:0000313" key="2">
    <source>
        <dbReference type="Proteomes" id="UP000541969"/>
    </source>
</evidence>
<evidence type="ECO:0000313" key="1">
    <source>
        <dbReference type="EMBL" id="NYJ05848.1"/>
    </source>
</evidence>
<dbReference type="SUPFAM" id="SSF88713">
    <property type="entry name" value="Glycoside hydrolase/deacetylase"/>
    <property type="match status" value="1"/>
</dbReference>
<sequence length="488" mass="55203">MFQASHPWGFLDYFRVPYEVTGPQEGDGPRFLSRVRGIAGTSLLWPRAELASPGIAARYRLGGSWLVGSVVADADAARFLPRVGHGWRPVRSVRREDGAVVASVWRDLTGNVYVPFDLAEVMETLWSERYRQVQSSRASALARRALLRGYYAVKPAVPRSTQLALRRRLSRVQGRSAFPRWPVEDSLHDLYAWMFSVLTQIAGGPVPWLDVWPAGRSWAMVLTHDVETEIGYRNLHLLRDPERAGGYRSSWNFVPDRYPERYEVGTTVLHELRDQGCEIGVHGLRHDGRDLGSRRLLEQRLPEIRAHAERWGAVGFRSPATQRVWEWMPEMGFAYDSSYTDTDPYEPQAGGCCTYLPFLNRGQVELPITLPQDHTLFTVLGHTDGGLWIDKARHLRERCGMVLVLTHPDYAVDPRVTGAYRALLEEFRDDDTAWRALPAEVDDWWRRRVSSSVRATADGWRIDGPAAADGAVRLSPPVGHIAETEVVS</sequence>
<organism evidence="1 2">
    <name type="scientific">Petropleomorpha daqingensis</name>
    <dbReference type="NCBI Taxonomy" id="2026353"/>
    <lineage>
        <taxon>Bacteria</taxon>
        <taxon>Bacillati</taxon>
        <taxon>Actinomycetota</taxon>
        <taxon>Actinomycetes</taxon>
        <taxon>Geodermatophilales</taxon>
        <taxon>Geodermatophilaceae</taxon>
        <taxon>Petropleomorpha</taxon>
    </lineage>
</organism>
<dbReference type="Gene3D" id="3.20.20.370">
    <property type="entry name" value="Glycoside hydrolase/deacetylase"/>
    <property type="match status" value="1"/>
</dbReference>